<keyword evidence="4" id="KW-0560">Oxidoreductase</keyword>
<dbReference type="GO" id="GO:0020037">
    <property type="term" value="F:heme binding"/>
    <property type="evidence" value="ECO:0007669"/>
    <property type="project" value="InterPro"/>
</dbReference>
<dbReference type="InterPro" id="IPR001128">
    <property type="entry name" value="Cyt_P450"/>
</dbReference>
<reference evidence="7 8" key="1">
    <citation type="submission" date="2017-02" db="EMBL/GenBank/DDBJ databases">
        <title>The new phylogeny of genus Mycobacterium.</title>
        <authorList>
            <person name="Tortoli E."/>
            <person name="Trovato A."/>
            <person name="Cirillo D.M."/>
        </authorList>
    </citation>
    <scope>NUCLEOTIDE SEQUENCE [LARGE SCALE GENOMIC DNA]</scope>
    <source>
        <strain evidence="7 8">DSM 45000</strain>
    </source>
</reference>
<dbReference type="PANTHER" id="PTHR46696">
    <property type="entry name" value="P450, PUTATIVE (EUROFUNG)-RELATED"/>
    <property type="match status" value="1"/>
</dbReference>
<evidence type="ECO:0000313" key="7">
    <source>
        <dbReference type="EMBL" id="ORB45392.1"/>
    </source>
</evidence>
<comment type="caution">
    <text evidence="7">The sequence shown here is derived from an EMBL/GenBank/DDBJ whole genome shotgun (WGS) entry which is preliminary data.</text>
</comment>
<keyword evidence="6" id="KW-0503">Monooxygenase</keyword>
<dbReference type="OrthoDB" id="3599725at2"/>
<evidence type="ECO:0000256" key="3">
    <source>
        <dbReference type="ARBA" id="ARBA00022723"/>
    </source>
</evidence>
<evidence type="ECO:0000256" key="6">
    <source>
        <dbReference type="ARBA" id="ARBA00023033"/>
    </source>
</evidence>
<dbReference type="SUPFAM" id="SSF48264">
    <property type="entry name" value="Cytochrome P450"/>
    <property type="match status" value="1"/>
</dbReference>
<dbReference type="GO" id="GO:0005506">
    <property type="term" value="F:iron ion binding"/>
    <property type="evidence" value="ECO:0007669"/>
    <property type="project" value="InterPro"/>
</dbReference>
<dbReference type="EMBL" id="MVIE01000004">
    <property type="protein sequence ID" value="ORB45392.1"/>
    <property type="molecule type" value="Genomic_DNA"/>
</dbReference>
<dbReference type="Gene3D" id="1.10.630.10">
    <property type="entry name" value="Cytochrome P450"/>
    <property type="match status" value="1"/>
</dbReference>
<keyword evidence="3" id="KW-0479">Metal-binding</keyword>
<dbReference type="PANTHER" id="PTHR46696:SF6">
    <property type="entry name" value="P450, PUTATIVE (EUROFUNG)-RELATED"/>
    <property type="match status" value="1"/>
</dbReference>
<dbReference type="GO" id="GO:0016705">
    <property type="term" value="F:oxidoreductase activity, acting on paired donors, with incorporation or reduction of molecular oxygen"/>
    <property type="evidence" value="ECO:0007669"/>
    <property type="project" value="InterPro"/>
</dbReference>
<comment type="similarity">
    <text evidence="1">Belongs to the cytochrome P450 family.</text>
</comment>
<protein>
    <submittedName>
        <fullName evidence="7">Cytochrome</fullName>
    </submittedName>
</protein>
<dbReference type="PRINTS" id="PR00359">
    <property type="entry name" value="BP450"/>
</dbReference>
<dbReference type="InterPro" id="IPR036396">
    <property type="entry name" value="Cyt_P450_sf"/>
</dbReference>
<gene>
    <name evidence="7" type="ORF">BST39_03965</name>
</gene>
<evidence type="ECO:0000256" key="5">
    <source>
        <dbReference type="ARBA" id="ARBA00023004"/>
    </source>
</evidence>
<dbReference type="AlphaFoldDB" id="A0A1X0IEV6"/>
<evidence type="ECO:0000256" key="1">
    <source>
        <dbReference type="ARBA" id="ARBA00010617"/>
    </source>
</evidence>
<proteinExistence type="inferred from homology"/>
<dbReference type="InterPro" id="IPR002397">
    <property type="entry name" value="Cyt_P450_B"/>
</dbReference>
<keyword evidence="2" id="KW-0349">Heme</keyword>
<dbReference type="RefSeq" id="WP_083169321.1">
    <property type="nucleotide sequence ID" value="NZ_AP022619.1"/>
</dbReference>
<evidence type="ECO:0000256" key="2">
    <source>
        <dbReference type="ARBA" id="ARBA00022617"/>
    </source>
</evidence>
<name>A0A1X0IEV6_9MYCO</name>
<dbReference type="Proteomes" id="UP000192513">
    <property type="component" value="Unassembled WGS sequence"/>
</dbReference>
<sequence>METKLEPFDFRLSEYGKATEYVQPPQPYLAQKVADLRYERVEEGVVYLYRHDDIIKINRHPKVLGVGGRGPAFGVPMPLIPLEIDGDDHAKWRRILDPMFTPKQVARLEDAVRQLAGELVDGFAGDDIVDITQRYCVPLPCLTFLQLFGAPTKDLDFFLQFMKDILHPTGKTAEENQEIGAAAGMRLVTYFTEHLANRRATEPRDDVLGILLETEIDGERLNDMELMNIITLMMFAGLDTVTSSLSLMLDWLARHPDERARVIADTSLIRGLVEELLRYESPVPVGTRYPTEDVDLGDGLVIKAGEAILASWATANLDASVHDDPLRINIDRPRHQHIAFASGTHRCLGSNLARMELKIAIEELHKRLPHYELAPGEDVRYVNLPVRSAEYLPLKFLNG</sequence>
<keyword evidence="8" id="KW-1185">Reference proteome</keyword>
<organism evidence="7 8">
    <name type="scientific">Mycobacterium paraseoulense</name>
    <dbReference type="NCBI Taxonomy" id="590652"/>
    <lineage>
        <taxon>Bacteria</taxon>
        <taxon>Bacillati</taxon>
        <taxon>Actinomycetota</taxon>
        <taxon>Actinomycetes</taxon>
        <taxon>Mycobacteriales</taxon>
        <taxon>Mycobacteriaceae</taxon>
        <taxon>Mycobacterium</taxon>
    </lineage>
</organism>
<keyword evidence="5" id="KW-0408">Iron</keyword>
<evidence type="ECO:0000256" key="4">
    <source>
        <dbReference type="ARBA" id="ARBA00023002"/>
    </source>
</evidence>
<accession>A0A1X0IEV6</accession>
<dbReference type="GO" id="GO:0004497">
    <property type="term" value="F:monooxygenase activity"/>
    <property type="evidence" value="ECO:0007669"/>
    <property type="project" value="UniProtKB-KW"/>
</dbReference>
<dbReference type="STRING" id="590652.BST39_03965"/>
<evidence type="ECO:0000313" key="8">
    <source>
        <dbReference type="Proteomes" id="UP000192513"/>
    </source>
</evidence>
<dbReference type="Pfam" id="PF00067">
    <property type="entry name" value="p450"/>
    <property type="match status" value="1"/>
</dbReference>
<dbReference type="PRINTS" id="PR00385">
    <property type="entry name" value="P450"/>
</dbReference>